<evidence type="ECO:0000313" key="5">
    <source>
        <dbReference type="Proteomes" id="UP000237000"/>
    </source>
</evidence>
<organism evidence="4 5">
    <name type="scientific">Trema orientale</name>
    <name type="common">Charcoal tree</name>
    <name type="synonym">Celtis orientalis</name>
    <dbReference type="NCBI Taxonomy" id="63057"/>
    <lineage>
        <taxon>Eukaryota</taxon>
        <taxon>Viridiplantae</taxon>
        <taxon>Streptophyta</taxon>
        <taxon>Embryophyta</taxon>
        <taxon>Tracheophyta</taxon>
        <taxon>Spermatophyta</taxon>
        <taxon>Magnoliopsida</taxon>
        <taxon>eudicotyledons</taxon>
        <taxon>Gunneridae</taxon>
        <taxon>Pentapetalae</taxon>
        <taxon>rosids</taxon>
        <taxon>fabids</taxon>
        <taxon>Rosales</taxon>
        <taxon>Cannabaceae</taxon>
        <taxon>Trema</taxon>
    </lineage>
</organism>
<sequence length="191" mass="21354">MLLTDLFHSSTLVPLALFLASAEDMDFCVSDATQLILDENKKDGSTSENVLVFPLSINMMLNMVASGSGGQTLEQFLKVLGSKDINDFNDKSSSMMALLTSAAEAQPWRLSFWGHALSRPWKWPCWEQAQAQALARLWKQGKYSSRELPKKKQQPPVFSLAKALWVDNGSPLIPSFKEITQSIYKAGDYQF</sequence>
<dbReference type="PANTHER" id="PTHR11461">
    <property type="entry name" value="SERINE PROTEASE INHIBITOR, SERPIN"/>
    <property type="match status" value="1"/>
</dbReference>
<evidence type="ECO:0000313" key="4">
    <source>
        <dbReference type="EMBL" id="PON81506.1"/>
    </source>
</evidence>
<dbReference type="OrthoDB" id="1063785at2759"/>
<feature type="signal peptide" evidence="2">
    <location>
        <begin position="1"/>
        <end position="22"/>
    </location>
</feature>
<keyword evidence="2" id="KW-0732">Signal</keyword>
<keyword evidence="5" id="KW-1185">Reference proteome</keyword>
<dbReference type="InterPro" id="IPR042178">
    <property type="entry name" value="Serpin_sf_1"/>
</dbReference>
<comment type="caution">
    <text evidence="4">The sequence shown here is derived from an EMBL/GenBank/DDBJ whole genome shotgun (WGS) entry which is preliminary data.</text>
</comment>
<proteinExistence type="inferred from homology"/>
<evidence type="ECO:0000256" key="1">
    <source>
        <dbReference type="ARBA" id="ARBA00009500"/>
    </source>
</evidence>
<dbReference type="GO" id="GO:0005615">
    <property type="term" value="C:extracellular space"/>
    <property type="evidence" value="ECO:0007669"/>
    <property type="project" value="InterPro"/>
</dbReference>
<evidence type="ECO:0000259" key="3">
    <source>
        <dbReference type="Pfam" id="PF00079"/>
    </source>
</evidence>
<evidence type="ECO:0000256" key="2">
    <source>
        <dbReference type="SAM" id="SignalP"/>
    </source>
</evidence>
<protein>
    <submittedName>
        <fullName evidence="4">Serpin family</fullName>
    </submittedName>
</protein>
<dbReference type="Proteomes" id="UP000237000">
    <property type="component" value="Unassembled WGS sequence"/>
</dbReference>
<dbReference type="InterPro" id="IPR036186">
    <property type="entry name" value="Serpin_sf"/>
</dbReference>
<dbReference type="PANTHER" id="PTHR11461:SF211">
    <property type="entry name" value="GH10112P-RELATED"/>
    <property type="match status" value="1"/>
</dbReference>
<comment type="similarity">
    <text evidence="1">Belongs to the serpin family.</text>
</comment>
<dbReference type="STRING" id="63057.A0A2P5E7K7"/>
<dbReference type="InParanoid" id="A0A2P5E7K7"/>
<name>A0A2P5E7K7_TREOI</name>
<dbReference type="Gene3D" id="3.30.497.10">
    <property type="entry name" value="Antithrombin, subunit I, domain 2"/>
    <property type="match status" value="1"/>
</dbReference>
<dbReference type="InterPro" id="IPR023796">
    <property type="entry name" value="Serpin_dom"/>
</dbReference>
<gene>
    <name evidence="4" type="ORF">TorRG33x02_226980</name>
</gene>
<dbReference type="EMBL" id="JXTC01000215">
    <property type="protein sequence ID" value="PON81506.1"/>
    <property type="molecule type" value="Genomic_DNA"/>
</dbReference>
<accession>A0A2P5E7K7</accession>
<dbReference type="InterPro" id="IPR000215">
    <property type="entry name" value="Serpin_fam"/>
</dbReference>
<feature type="chain" id="PRO_5015139880" evidence="2">
    <location>
        <begin position="23"/>
        <end position="191"/>
    </location>
</feature>
<dbReference type="SUPFAM" id="SSF56574">
    <property type="entry name" value="Serpins"/>
    <property type="match status" value="1"/>
</dbReference>
<feature type="domain" description="Serpin" evidence="3">
    <location>
        <begin position="45"/>
        <end position="186"/>
    </location>
</feature>
<dbReference type="Pfam" id="PF00079">
    <property type="entry name" value="Serpin"/>
    <property type="match status" value="1"/>
</dbReference>
<reference evidence="5" key="1">
    <citation type="submission" date="2016-06" db="EMBL/GenBank/DDBJ databases">
        <title>Parallel loss of symbiosis genes in relatives of nitrogen-fixing non-legume Parasponia.</title>
        <authorList>
            <person name="Van Velzen R."/>
            <person name="Holmer R."/>
            <person name="Bu F."/>
            <person name="Rutten L."/>
            <person name="Van Zeijl A."/>
            <person name="Liu W."/>
            <person name="Santuari L."/>
            <person name="Cao Q."/>
            <person name="Sharma T."/>
            <person name="Shen D."/>
            <person name="Roswanjaya Y."/>
            <person name="Wardhani T."/>
            <person name="Kalhor M.S."/>
            <person name="Jansen J."/>
            <person name="Van den Hoogen J."/>
            <person name="Gungor B."/>
            <person name="Hartog M."/>
            <person name="Hontelez J."/>
            <person name="Verver J."/>
            <person name="Yang W.-C."/>
            <person name="Schijlen E."/>
            <person name="Repin R."/>
            <person name="Schilthuizen M."/>
            <person name="Schranz E."/>
            <person name="Heidstra R."/>
            <person name="Miyata K."/>
            <person name="Fedorova E."/>
            <person name="Kohlen W."/>
            <person name="Bisseling T."/>
            <person name="Smit S."/>
            <person name="Geurts R."/>
        </authorList>
    </citation>
    <scope>NUCLEOTIDE SEQUENCE [LARGE SCALE GENOMIC DNA]</scope>
    <source>
        <strain evidence="5">cv. RG33-2</strain>
    </source>
</reference>
<dbReference type="GO" id="GO:0004867">
    <property type="term" value="F:serine-type endopeptidase inhibitor activity"/>
    <property type="evidence" value="ECO:0007669"/>
    <property type="project" value="InterPro"/>
</dbReference>
<dbReference type="AlphaFoldDB" id="A0A2P5E7K7"/>